<comment type="caution">
    <text evidence="1">The sequence shown here is derived from an EMBL/GenBank/DDBJ whole genome shotgun (WGS) entry which is preliminary data.</text>
</comment>
<dbReference type="EMBL" id="JBBWWR010000012">
    <property type="protein sequence ID" value="KAK8959222.1"/>
    <property type="molecule type" value="Genomic_DNA"/>
</dbReference>
<accession>A0ABR2M506</accession>
<evidence type="ECO:0000313" key="2">
    <source>
        <dbReference type="Proteomes" id="UP001412067"/>
    </source>
</evidence>
<keyword evidence="2" id="KW-1185">Reference proteome</keyword>
<sequence>MRSGPHINAGKVKCTVALWEQANRLAIMKFPKANGAVDSINEAFTGFVNPGSDRRDGNIVKPVGSDVPDMVIDLVTRWEIFTSFVLVNGARIRKSLQQ</sequence>
<reference evidence="1 2" key="1">
    <citation type="journal article" date="2022" name="Nat. Plants">
        <title>Genomes of leafy and leafless Platanthera orchids illuminate the evolution of mycoheterotrophy.</title>
        <authorList>
            <person name="Li M.H."/>
            <person name="Liu K.W."/>
            <person name="Li Z."/>
            <person name="Lu H.C."/>
            <person name="Ye Q.L."/>
            <person name="Zhang D."/>
            <person name="Wang J.Y."/>
            <person name="Li Y.F."/>
            <person name="Zhong Z.M."/>
            <person name="Liu X."/>
            <person name="Yu X."/>
            <person name="Liu D.K."/>
            <person name="Tu X.D."/>
            <person name="Liu B."/>
            <person name="Hao Y."/>
            <person name="Liao X.Y."/>
            <person name="Jiang Y.T."/>
            <person name="Sun W.H."/>
            <person name="Chen J."/>
            <person name="Chen Y.Q."/>
            <person name="Ai Y."/>
            <person name="Zhai J.W."/>
            <person name="Wu S.S."/>
            <person name="Zhou Z."/>
            <person name="Hsiao Y.Y."/>
            <person name="Wu W.L."/>
            <person name="Chen Y.Y."/>
            <person name="Lin Y.F."/>
            <person name="Hsu J.L."/>
            <person name="Li C.Y."/>
            <person name="Wang Z.W."/>
            <person name="Zhao X."/>
            <person name="Zhong W.Y."/>
            <person name="Ma X.K."/>
            <person name="Ma L."/>
            <person name="Huang J."/>
            <person name="Chen G.Z."/>
            <person name="Huang M.Z."/>
            <person name="Huang L."/>
            <person name="Peng D.H."/>
            <person name="Luo Y.B."/>
            <person name="Zou S.Q."/>
            <person name="Chen S.P."/>
            <person name="Lan S."/>
            <person name="Tsai W.C."/>
            <person name="Van de Peer Y."/>
            <person name="Liu Z.J."/>
        </authorList>
    </citation>
    <scope>NUCLEOTIDE SEQUENCE [LARGE SCALE GENOMIC DNA]</scope>
    <source>
        <strain evidence="1">Lor288</strain>
    </source>
</reference>
<name>A0ABR2M506_9ASPA</name>
<gene>
    <name evidence="1" type="ORF">KSP40_PGU003400</name>
</gene>
<dbReference type="Proteomes" id="UP001412067">
    <property type="component" value="Unassembled WGS sequence"/>
</dbReference>
<evidence type="ECO:0000313" key="1">
    <source>
        <dbReference type="EMBL" id="KAK8959222.1"/>
    </source>
</evidence>
<organism evidence="1 2">
    <name type="scientific">Platanthera guangdongensis</name>
    <dbReference type="NCBI Taxonomy" id="2320717"/>
    <lineage>
        <taxon>Eukaryota</taxon>
        <taxon>Viridiplantae</taxon>
        <taxon>Streptophyta</taxon>
        <taxon>Embryophyta</taxon>
        <taxon>Tracheophyta</taxon>
        <taxon>Spermatophyta</taxon>
        <taxon>Magnoliopsida</taxon>
        <taxon>Liliopsida</taxon>
        <taxon>Asparagales</taxon>
        <taxon>Orchidaceae</taxon>
        <taxon>Orchidoideae</taxon>
        <taxon>Orchideae</taxon>
        <taxon>Orchidinae</taxon>
        <taxon>Platanthera</taxon>
    </lineage>
</organism>
<protein>
    <submittedName>
        <fullName evidence="1">Uncharacterized protein</fullName>
    </submittedName>
</protein>
<proteinExistence type="predicted"/>